<accession>A0A7Z0D4M9</accession>
<sequence>MDAEVAVIGVGSVGSMTLWNLAKLGIDAIGFEQYGIGHDQAAAGGESRIFRTAYLEGPEYVPILMRAYELWRELEAESGHDLLNLNGGLMIGQQDSQAMRNVLASIRQFELPHEVLDQPAMADRYPQHSMLPGETAILDKRAGVLRPEFAVSAAAYAAEAHGAKLISHATVTDIRSEGDRVTIRTPDREYTARQAIITAGPWSSRFVPKLKSHVTPYRLVMTWYLAREPANYTAEKFPIFIRDTDDAHVFGIPTLDSGSVKVAPHAAYGAVHDPDNLNRTVEIEDLENINAVVAKYLPGLIPNPVRVSAYMDGYTTDGQGLVGRAPGEDNVWILSGFSGHGFKMSTALGQIGAELATDGRTALPIGHLDPARFAD</sequence>
<dbReference type="GO" id="GO:0008115">
    <property type="term" value="F:sarcosine oxidase activity"/>
    <property type="evidence" value="ECO:0007669"/>
    <property type="project" value="UniProtKB-EC"/>
</dbReference>
<evidence type="ECO:0000256" key="2">
    <source>
        <dbReference type="ARBA" id="ARBA00022630"/>
    </source>
</evidence>
<dbReference type="SUPFAM" id="SSF54373">
    <property type="entry name" value="FAD-linked reductases, C-terminal domain"/>
    <property type="match status" value="1"/>
</dbReference>
<evidence type="ECO:0000259" key="5">
    <source>
        <dbReference type="Pfam" id="PF01266"/>
    </source>
</evidence>
<comment type="caution">
    <text evidence="6">The sequence shown here is derived from an EMBL/GenBank/DDBJ whole genome shotgun (WGS) entry which is preliminary data.</text>
</comment>
<dbReference type="Gene3D" id="3.30.9.10">
    <property type="entry name" value="D-Amino Acid Oxidase, subunit A, domain 2"/>
    <property type="match status" value="1"/>
</dbReference>
<keyword evidence="3" id="KW-0274">FAD</keyword>
<dbReference type="SUPFAM" id="SSF51905">
    <property type="entry name" value="FAD/NAD(P)-binding domain"/>
    <property type="match status" value="1"/>
</dbReference>
<feature type="domain" description="FAD dependent oxidoreductase" evidence="5">
    <location>
        <begin position="5"/>
        <end position="355"/>
    </location>
</feature>
<dbReference type="InterPro" id="IPR006076">
    <property type="entry name" value="FAD-dep_OxRdtase"/>
</dbReference>
<evidence type="ECO:0000313" key="7">
    <source>
        <dbReference type="Proteomes" id="UP000539111"/>
    </source>
</evidence>
<evidence type="ECO:0000256" key="4">
    <source>
        <dbReference type="ARBA" id="ARBA00023002"/>
    </source>
</evidence>
<dbReference type="EC" id="1.5.3.1" evidence="6"/>
<comment type="cofactor">
    <cofactor evidence="1">
        <name>FAD</name>
        <dbReference type="ChEBI" id="CHEBI:57692"/>
    </cofactor>
</comment>
<keyword evidence="4 6" id="KW-0560">Oxidoreductase</keyword>
<proteinExistence type="predicted"/>
<evidence type="ECO:0000256" key="1">
    <source>
        <dbReference type="ARBA" id="ARBA00001974"/>
    </source>
</evidence>
<dbReference type="EMBL" id="JACBZP010000001">
    <property type="protein sequence ID" value="NYI68803.1"/>
    <property type="molecule type" value="Genomic_DNA"/>
</dbReference>
<organism evidence="6 7">
    <name type="scientific">Spelaeicoccus albus</name>
    <dbReference type="NCBI Taxonomy" id="1280376"/>
    <lineage>
        <taxon>Bacteria</taxon>
        <taxon>Bacillati</taxon>
        <taxon>Actinomycetota</taxon>
        <taxon>Actinomycetes</taxon>
        <taxon>Micrococcales</taxon>
        <taxon>Brevibacteriaceae</taxon>
        <taxon>Spelaeicoccus</taxon>
    </lineage>
</organism>
<dbReference type="GO" id="GO:0050660">
    <property type="term" value="F:flavin adenine dinucleotide binding"/>
    <property type="evidence" value="ECO:0007669"/>
    <property type="project" value="InterPro"/>
</dbReference>
<dbReference type="Gene3D" id="3.50.50.60">
    <property type="entry name" value="FAD/NAD(P)-binding domain"/>
    <property type="match status" value="1"/>
</dbReference>
<dbReference type="Proteomes" id="UP000539111">
    <property type="component" value="Unassembled WGS sequence"/>
</dbReference>
<evidence type="ECO:0000313" key="6">
    <source>
        <dbReference type="EMBL" id="NYI68803.1"/>
    </source>
</evidence>
<keyword evidence="2" id="KW-0285">Flavoprotein</keyword>
<reference evidence="6 7" key="1">
    <citation type="submission" date="2020-07" db="EMBL/GenBank/DDBJ databases">
        <title>Sequencing the genomes of 1000 actinobacteria strains.</title>
        <authorList>
            <person name="Klenk H.-P."/>
        </authorList>
    </citation>
    <scope>NUCLEOTIDE SEQUENCE [LARGE SCALE GENOMIC DNA]</scope>
    <source>
        <strain evidence="6 7">DSM 26341</strain>
    </source>
</reference>
<dbReference type="AlphaFoldDB" id="A0A7Z0D4M9"/>
<dbReference type="InterPro" id="IPR036188">
    <property type="entry name" value="FAD/NAD-bd_sf"/>
</dbReference>
<dbReference type="PANTHER" id="PTHR10961:SF7">
    <property type="entry name" value="FAD DEPENDENT OXIDOREDUCTASE DOMAIN-CONTAINING PROTEIN"/>
    <property type="match status" value="1"/>
</dbReference>
<dbReference type="NCBIfam" id="NF008425">
    <property type="entry name" value="PRK11259.1"/>
    <property type="match status" value="1"/>
</dbReference>
<dbReference type="PANTHER" id="PTHR10961">
    <property type="entry name" value="PEROXISOMAL SARCOSINE OXIDASE"/>
    <property type="match status" value="1"/>
</dbReference>
<keyword evidence="7" id="KW-1185">Reference proteome</keyword>
<dbReference type="RefSeq" id="WP_179429096.1">
    <property type="nucleotide sequence ID" value="NZ_JACBZP010000001.1"/>
</dbReference>
<evidence type="ECO:0000256" key="3">
    <source>
        <dbReference type="ARBA" id="ARBA00022827"/>
    </source>
</evidence>
<name>A0A7Z0D4M9_9MICO</name>
<dbReference type="InterPro" id="IPR045170">
    <property type="entry name" value="MTOX"/>
</dbReference>
<gene>
    <name evidence="6" type="ORF">BJY26_003109</name>
</gene>
<dbReference type="Pfam" id="PF01266">
    <property type="entry name" value="DAO"/>
    <property type="match status" value="1"/>
</dbReference>
<protein>
    <submittedName>
        <fullName evidence="6">Sarcosine oxidase</fullName>
        <ecNumber evidence="6">1.5.3.1</ecNumber>
    </submittedName>
</protein>